<keyword evidence="2" id="KW-0233">DNA recombination</keyword>
<dbReference type="InterPro" id="IPR002104">
    <property type="entry name" value="Integrase_catalytic"/>
</dbReference>
<name>A0ABP3MYS2_9BURK</name>
<comment type="caution">
    <text evidence="4">The sequence shown here is derived from an EMBL/GenBank/DDBJ whole genome shotgun (WGS) entry which is preliminary data.</text>
</comment>
<dbReference type="InterPro" id="IPR050090">
    <property type="entry name" value="Tyrosine_recombinase_XerCD"/>
</dbReference>
<evidence type="ECO:0000256" key="1">
    <source>
        <dbReference type="ARBA" id="ARBA00022908"/>
    </source>
</evidence>
<evidence type="ECO:0000313" key="5">
    <source>
        <dbReference type="Proteomes" id="UP001501706"/>
    </source>
</evidence>
<dbReference type="InterPro" id="IPR013762">
    <property type="entry name" value="Integrase-like_cat_sf"/>
</dbReference>
<evidence type="ECO:0000259" key="3">
    <source>
        <dbReference type="PROSITE" id="PS51898"/>
    </source>
</evidence>
<sequence>MPIYRDKTRGCFVFEFDRVVGGRRVRTRKVLPKAWTRAQADAYDRTRSAELYAITQGVSRTERRIEDAVLVYLKERAPQLKTGENVERELELMQWVYQGQPLSSLADVCRRYAAEATRATDDPRPLSAASIRNRIRYLTAACRYGWKHHGMGEADPAARVTIPTVRNERQTYIDRGQMLRLARACTNRAGRCAIRIAFYSGMRLSEILNADPTPAGFRLLDTKNGTPRIVPIHPKAASAARALDRSTPKITIQRAFQRARAAVDMPKVHFHDIRHSAASAMINAGVDLYTVGAVLGHADPRSTKRYAHLATDTLAAAVGRIGAKVAA</sequence>
<dbReference type="SUPFAM" id="SSF56349">
    <property type="entry name" value="DNA breaking-rejoining enzymes"/>
    <property type="match status" value="1"/>
</dbReference>
<protein>
    <submittedName>
        <fullName evidence="4">Site-specific integrase</fullName>
    </submittedName>
</protein>
<feature type="domain" description="Tyr recombinase" evidence="3">
    <location>
        <begin position="168"/>
        <end position="319"/>
    </location>
</feature>
<proteinExistence type="predicted"/>
<dbReference type="PANTHER" id="PTHR30349">
    <property type="entry name" value="PHAGE INTEGRASE-RELATED"/>
    <property type="match status" value="1"/>
</dbReference>
<keyword evidence="5" id="KW-1185">Reference proteome</keyword>
<dbReference type="Gene3D" id="1.10.443.10">
    <property type="entry name" value="Intergrase catalytic core"/>
    <property type="match status" value="1"/>
</dbReference>
<reference evidence="5" key="1">
    <citation type="journal article" date="2019" name="Int. J. Syst. Evol. Microbiol.">
        <title>The Global Catalogue of Microorganisms (GCM) 10K type strain sequencing project: providing services to taxonomists for standard genome sequencing and annotation.</title>
        <authorList>
            <consortium name="The Broad Institute Genomics Platform"/>
            <consortium name="The Broad Institute Genome Sequencing Center for Infectious Disease"/>
            <person name="Wu L."/>
            <person name="Ma J."/>
        </authorList>
    </citation>
    <scope>NUCLEOTIDE SEQUENCE [LARGE SCALE GENOMIC DNA]</scope>
    <source>
        <strain evidence="5">JCM 14330</strain>
    </source>
</reference>
<gene>
    <name evidence="4" type="ORF">GCM10009097_55760</name>
</gene>
<dbReference type="CDD" id="cd00796">
    <property type="entry name" value="INT_Rci_Hp1_C"/>
    <property type="match status" value="1"/>
</dbReference>
<keyword evidence="1" id="KW-0229">DNA integration</keyword>
<dbReference type="Proteomes" id="UP001501706">
    <property type="component" value="Unassembled WGS sequence"/>
</dbReference>
<accession>A0ABP3MYS2</accession>
<dbReference type="InterPro" id="IPR011010">
    <property type="entry name" value="DNA_brk_join_enz"/>
</dbReference>
<dbReference type="EMBL" id="BAAAEN010000037">
    <property type="protein sequence ID" value="GAA0531188.1"/>
    <property type="molecule type" value="Genomic_DNA"/>
</dbReference>
<dbReference type="RefSeq" id="WP_343928653.1">
    <property type="nucleotide sequence ID" value="NZ_BAAAEN010000037.1"/>
</dbReference>
<dbReference type="Pfam" id="PF00589">
    <property type="entry name" value="Phage_integrase"/>
    <property type="match status" value="1"/>
</dbReference>
<dbReference type="PROSITE" id="PS51898">
    <property type="entry name" value="TYR_RECOMBINASE"/>
    <property type="match status" value="1"/>
</dbReference>
<organism evidence="4 5">
    <name type="scientific">Pigmentiphaga daeguensis</name>
    <dbReference type="NCBI Taxonomy" id="414049"/>
    <lineage>
        <taxon>Bacteria</taxon>
        <taxon>Pseudomonadati</taxon>
        <taxon>Pseudomonadota</taxon>
        <taxon>Betaproteobacteria</taxon>
        <taxon>Burkholderiales</taxon>
        <taxon>Alcaligenaceae</taxon>
        <taxon>Pigmentiphaga</taxon>
    </lineage>
</organism>
<evidence type="ECO:0000256" key="2">
    <source>
        <dbReference type="ARBA" id="ARBA00023172"/>
    </source>
</evidence>
<evidence type="ECO:0000313" key="4">
    <source>
        <dbReference type="EMBL" id="GAA0531188.1"/>
    </source>
</evidence>
<dbReference type="PANTHER" id="PTHR30349:SF64">
    <property type="entry name" value="PROPHAGE INTEGRASE INTD-RELATED"/>
    <property type="match status" value="1"/>
</dbReference>